<dbReference type="OrthoDB" id="6197887at2"/>
<comment type="caution">
    <text evidence="2">The sequence shown here is derived from an EMBL/GenBank/DDBJ whole genome shotgun (WGS) entry which is preliminary data.</text>
</comment>
<feature type="transmembrane region" description="Helical" evidence="1">
    <location>
        <begin position="143"/>
        <end position="166"/>
    </location>
</feature>
<keyword evidence="1" id="KW-0812">Transmembrane</keyword>
<reference evidence="2 3" key="1">
    <citation type="submission" date="2018-01" db="EMBL/GenBank/DDBJ databases">
        <title>Complete genome sequences of the type strains of Marinobacter flavimaris and Marinobacter maroccanus.</title>
        <authorList>
            <person name="Palau M."/>
            <person name="Boujida N."/>
            <person name="Manresa A."/>
            <person name="Minana-Galbis D."/>
        </authorList>
    </citation>
    <scope>NUCLEOTIDE SEQUENCE [LARGE SCALE GENOMIC DNA]</scope>
    <source>
        <strain evidence="2 3">N4</strain>
    </source>
</reference>
<dbReference type="EMBL" id="PSSX01000026">
    <property type="protein sequence ID" value="PPI82598.1"/>
    <property type="molecule type" value="Genomic_DNA"/>
</dbReference>
<evidence type="ECO:0000313" key="2">
    <source>
        <dbReference type="EMBL" id="PPI82598.1"/>
    </source>
</evidence>
<dbReference type="RefSeq" id="WP_104323371.1">
    <property type="nucleotide sequence ID" value="NZ_PSSX01000026.1"/>
</dbReference>
<keyword evidence="3" id="KW-1185">Reference proteome</keyword>
<keyword evidence="1" id="KW-1133">Transmembrane helix</keyword>
<keyword evidence="1" id="KW-0472">Membrane</keyword>
<organism evidence="2 3">
    <name type="scientific">Marinobacter maroccanus</name>
    <dbReference type="NCBI Taxonomy" id="2055143"/>
    <lineage>
        <taxon>Bacteria</taxon>
        <taxon>Pseudomonadati</taxon>
        <taxon>Pseudomonadota</taxon>
        <taxon>Gammaproteobacteria</taxon>
        <taxon>Pseudomonadales</taxon>
        <taxon>Marinobacteraceae</taxon>
        <taxon>Marinobacter</taxon>
    </lineage>
</organism>
<dbReference type="Proteomes" id="UP000239917">
    <property type="component" value="Unassembled WGS sequence"/>
</dbReference>
<accession>A0A2S5Z5J1</accession>
<proteinExistence type="predicted"/>
<feature type="transmembrane region" description="Helical" evidence="1">
    <location>
        <begin position="112"/>
        <end position="131"/>
    </location>
</feature>
<protein>
    <submittedName>
        <fullName evidence="2">Uncharacterized protein</fullName>
    </submittedName>
</protein>
<dbReference type="AlphaFoldDB" id="A0A2S5Z5J1"/>
<evidence type="ECO:0000313" key="3">
    <source>
        <dbReference type="Proteomes" id="UP000239917"/>
    </source>
</evidence>
<evidence type="ECO:0000256" key="1">
    <source>
        <dbReference type="SAM" id="Phobius"/>
    </source>
</evidence>
<gene>
    <name evidence="2" type="ORF">KEHDKFFH_19075</name>
</gene>
<sequence length="177" mass="19252">MDPAHGVAAFPKSLKASLVVAAVLLFALLMVNQPLQTASAPQGIVSYQLAGTADQAHAIFRSWGREGVAWAKISLWLDFLFIPAYMLALIYLTRHFTRDRPGIRERVGARWVRALFATAGLSDGAENILLLNNFNPPTDEVSLSATLCALIKFTALTLGIAGLVIIRASRRHPLAHH</sequence>
<feature type="transmembrane region" description="Helical" evidence="1">
    <location>
        <begin position="73"/>
        <end position="92"/>
    </location>
</feature>
<name>A0A2S5Z5J1_9GAMM</name>